<evidence type="ECO:0000256" key="1">
    <source>
        <dbReference type="ARBA" id="ARBA00004651"/>
    </source>
</evidence>
<accession>A0A7C1CCM4</accession>
<feature type="transmembrane region" description="Helical" evidence="7">
    <location>
        <begin position="78"/>
        <end position="97"/>
    </location>
</feature>
<feature type="transmembrane region" description="Helical" evidence="7">
    <location>
        <begin position="109"/>
        <end position="130"/>
    </location>
</feature>
<name>A0A7C1CCM4_9CREN</name>
<evidence type="ECO:0000256" key="5">
    <source>
        <dbReference type="ARBA" id="ARBA00022989"/>
    </source>
</evidence>
<keyword evidence="6 7" id="KW-0472">Membrane</keyword>
<feature type="transmembrane region" description="Helical" evidence="7">
    <location>
        <begin position="142"/>
        <end position="165"/>
    </location>
</feature>
<feature type="transmembrane region" description="Helical" evidence="7">
    <location>
        <begin position="186"/>
        <end position="211"/>
    </location>
</feature>
<dbReference type="InterPro" id="IPR035906">
    <property type="entry name" value="MetI-like_sf"/>
</dbReference>
<feature type="domain" description="ABC transmembrane type-1" evidence="8">
    <location>
        <begin position="74"/>
        <end position="265"/>
    </location>
</feature>
<dbReference type="PROSITE" id="PS50928">
    <property type="entry name" value="ABC_TM1"/>
    <property type="match status" value="1"/>
</dbReference>
<sequence length="280" mass="31996">MRWKKISLGQILFTLLLWIFAFLWLLPFVALVIMSIKPYTEVILQGWWNIGGNYTLKNYIEVLANPTYDFIGGLKNSLVVATISTMMPIIFAAMIAYSLNYLTFKGKTLLFVLILFFMSVPQQMVVIPLFNLYVKVGLYDKILGIILLHSAWGIPWIAFFLRNYFKMLPQSFVEAARVDGASESTIFFRILLPMSIPALIAASSIQFTWVWGDFFYAMVFLPTPSNYVITQRLALLKGEYHIDWGLLSAGAILAMLPPLLIYLSFKKYYVRGFVGWGLKG</sequence>
<comment type="caution">
    <text evidence="9">The sequence shown here is derived from an EMBL/GenBank/DDBJ whole genome shotgun (WGS) entry which is preliminary data.</text>
</comment>
<evidence type="ECO:0000256" key="4">
    <source>
        <dbReference type="ARBA" id="ARBA00022692"/>
    </source>
</evidence>
<dbReference type="InterPro" id="IPR000515">
    <property type="entry name" value="MetI-like"/>
</dbReference>
<dbReference type="GO" id="GO:0005886">
    <property type="term" value="C:plasma membrane"/>
    <property type="evidence" value="ECO:0007669"/>
    <property type="project" value="UniProtKB-SubCell"/>
</dbReference>
<reference evidence="9" key="1">
    <citation type="journal article" date="2020" name="mSystems">
        <title>Genome- and Community-Level Interaction Insights into Carbon Utilization and Element Cycling Functions of Hydrothermarchaeota in Hydrothermal Sediment.</title>
        <authorList>
            <person name="Zhou Z."/>
            <person name="Liu Y."/>
            <person name="Xu W."/>
            <person name="Pan J."/>
            <person name="Luo Z.H."/>
            <person name="Li M."/>
        </authorList>
    </citation>
    <scope>NUCLEOTIDE SEQUENCE [LARGE SCALE GENOMIC DNA]</scope>
    <source>
        <strain evidence="9">SpSt-116</strain>
    </source>
</reference>
<keyword evidence="4 7" id="KW-0812">Transmembrane</keyword>
<comment type="similarity">
    <text evidence="7">Belongs to the binding-protein-dependent transport system permease family.</text>
</comment>
<proteinExistence type="inferred from homology"/>
<dbReference type="AlphaFoldDB" id="A0A7C1CCM4"/>
<evidence type="ECO:0000256" key="3">
    <source>
        <dbReference type="ARBA" id="ARBA00022475"/>
    </source>
</evidence>
<feature type="transmembrane region" description="Helical" evidence="7">
    <location>
        <begin position="244"/>
        <end position="263"/>
    </location>
</feature>
<organism evidence="9">
    <name type="scientific">Thermofilum adornatum</name>
    <dbReference type="NCBI Taxonomy" id="1365176"/>
    <lineage>
        <taxon>Archaea</taxon>
        <taxon>Thermoproteota</taxon>
        <taxon>Thermoprotei</taxon>
        <taxon>Thermofilales</taxon>
        <taxon>Thermofilaceae</taxon>
        <taxon>Thermofilum</taxon>
    </lineage>
</organism>
<dbReference type="GO" id="GO:0055085">
    <property type="term" value="P:transmembrane transport"/>
    <property type="evidence" value="ECO:0007669"/>
    <property type="project" value="InterPro"/>
</dbReference>
<evidence type="ECO:0000259" key="8">
    <source>
        <dbReference type="PROSITE" id="PS50928"/>
    </source>
</evidence>
<dbReference type="Gene3D" id="1.10.3720.10">
    <property type="entry name" value="MetI-like"/>
    <property type="match status" value="1"/>
</dbReference>
<evidence type="ECO:0000256" key="2">
    <source>
        <dbReference type="ARBA" id="ARBA00022448"/>
    </source>
</evidence>
<gene>
    <name evidence="9" type="ORF">ENN26_03860</name>
</gene>
<dbReference type="PANTHER" id="PTHR43744:SF4">
    <property type="entry name" value="OSMOPROTECTIVE COMPOUNDS UPTAKE PERMEASE PROTEIN GGTD"/>
    <property type="match status" value="1"/>
</dbReference>
<dbReference type="EMBL" id="DSAY01000073">
    <property type="protein sequence ID" value="HDP14897.1"/>
    <property type="molecule type" value="Genomic_DNA"/>
</dbReference>
<evidence type="ECO:0000256" key="7">
    <source>
        <dbReference type="RuleBase" id="RU363032"/>
    </source>
</evidence>
<comment type="subcellular location">
    <subcellularLocation>
        <location evidence="1 7">Cell membrane</location>
        <topology evidence="1 7">Multi-pass membrane protein</topology>
    </subcellularLocation>
</comment>
<evidence type="ECO:0000256" key="6">
    <source>
        <dbReference type="ARBA" id="ARBA00023136"/>
    </source>
</evidence>
<dbReference type="CDD" id="cd06261">
    <property type="entry name" value="TM_PBP2"/>
    <property type="match status" value="1"/>
</dbReference>
<keyword evidence="2 7" id="KW-0813">Transport</keyword>
<evidence type="ECO:0000313" key="9">
    <source>
        <dbReference type="EMBL" id="HDP14897.1"/>
    </source>
</evidence>
<dbReference type="PANTHER" id="PTHR43744">
    <property type="entry name" value="ABC TRANSPORTER PERMEASE PROTEIN MG189-RELATED-RELATED"/>
    <property type="match status" value="1"/>
</dbReference>
<feature type="transmembrane region" description="Helical" evidence="7">
    <location>
        <begin position="12"/>
        <end position="36"/>
    </location>
</feature>
<dbReference type="SUPFAM" id="SSF161098">
    <property type="entry name" value="MetI-like"/>
    <property type="match status" value="1"/>
</dbReference>
<protein>
    <submittedName>
        <fullName evidence="9">Carbohydrate ABC transporter permease</fullName>
    </submittedName>
</protein>
<dbReference type="Pfam" id="PF00528">
    <property type="entry name" value="BPD_transp_1"/>
    <property type="match status" value="1"/>
</dbReference>
<keyword evidence="5 7" id="KW-1133">Transmembrane helix</keyword>
<keyword evidence="3" id="KW-1003">Cell membrane</keyword>